<keyword evidence="1" id="KW-0812">Transmembrane</keyword>
<proteinExistence type="predicted"/>
<feature type="transmembrane region" description="Helical" evidence="1">
    <location>
        <begin position="135"/>
        <end position="155"/>
    </location>
</feature>
<sequence length="596" mass="62656">MPSAVAVMPHRIDLRMILWVLFALCLATMHPPEVVWETIRHLRVPDTDDAMRLVEVRDLLAGQGWYDNVQSRFLAPAGVPSHWSRLVDAPIAGLIAALTPFLGGFLALGATAALWPFLLFGLYCVVLYRGTAASFGSRAALLSILVATQSFGVSIQFQPGRVDHHNVQILAMLGLAFCMIRGGLRAGLVGGVLAALSLAVGLEGLPAVALGALYLTADWCLRGRPALSALGGFGLALGIAAPLLFALQTAPNLWTAPRCDALSAPWLWLTSGGFALAVAALILAPRLATVQGRIALAGLSGAILLAGFASAFPLCLGGPFPDMPELVRTHWLLTVNEMSSVPKFVARGQWEVLVFYPAALLACLTATGKAWRGPARRAWSIIALFLWPGLILGVFQFRGLYIASGFVPLVAGAVIDRALTGAGEPAAGARRWGSLALSCGLVSTLWMVPAALAEILAPASRTATDPGGAIACQSEAALRPLAALPPGTVLAPILMGPTILLRTPHRIVAAPYHRAIPGLTAAIEGLGGTEADLDRVLRDFGVGYLVACPDRPADDLQAEPAFATRLARGTAQSDRLQALDLPGPLKVWRVVPRSSP</sequence>
<feature type="transmembrane region" description="Helical" evidence="1">
    <location>
        <begin position="266"/>
        <end position="284"/>
    </location>
</feature>
<evidence type="ECO:0008006" key="4">
    <source>
        <dbReference type="Google" id="ProtNLM"/>
    </source>
</evidence>
<protein>
    <recommendedName>
        <fullName evidence="4">Glycosyltransferase RgtA/B/C/D-like domain-containing protein</fullName>
    </recommendedName>
</protein>
<accession>A0ABT8ARN3</accession>
<dbReference type="RefSeq" id="WP_238285242.1">
    <property type="nucleotide sequence ID" value="NZ_BPQS01000002.1"/>
</dbReference>
<evidence type="ECO:0000256" key="1">
    <source>
        <dbReference type="SAM" id="Phobius"/>
    </source>
</evidence>
<feature type="transmembrane region" description="Helical" evidence="1">
    <location>
        <begin position="353"/>
        <end position="371"/>
    </location>
</feature>
<feature type="transmembrane region" description="Helical" evidence="1">
    <location>
        <begin position="12"/>
        <end position="30"/>
    </location>
</feature>
<dbReference type="Proteomes" id="UP001244297">
    <property type="component" value="Unassembled WGS sequence"/>
</dbReference>
<reference evidence="3" key="1">
    <citation type="journal article" date="2019" name="Int. J. Syst. Evol. Microbiol.">
        <title>The Global Catalogue of Microorganisms (GCM) 10K type strain sequencing project: providing services to taxonomists for standard genome sequencing and annotation.</title>
        <authorList>
            <consortium name="The Broad Institute Genomics Platform"/>
            <consortium name="The Broad Institute Genome Sequencing Center for Infectious Disease"/>
            <person name="Wu L."/>
            <person name="Ma J."/>
        </authorList>
    </citation>
    <scope>NUCLEOTIDE SEQUENCE [LARGE SCALE GENOMIC DNA]</scope>
    <source>
        <strain evidence="3">CECT 7806</strain>
    </source>
</reference>
<feature type="transmembrane region" description="Helical" evidence="1">
    <location>
        <begin position="113"/>
        <end position="129"/>
    </location>
</feature>
<evidence type="ECO:0000313" key="2">
    <source>
        <dbReference type="EMBL" id="MDN3572245.1"/>
    </source>
</evidence>
<feature type="transmembrane region" description="Helical" evidence="1">
    <location>
        <begin position="378"/>
        <end position="395"/>
    </location>
</feature>
<keyword evidence="1" id="KW-0472">Membrane</keyword>
<feature type="transmembrane region" description="Helical" evidence="1">
    <location>
        <begin position="190"/>
        <end position="215"/>
    </location>
</feature>
<dbReference type="EMBL" id="JAUFPT010000058">
    <property type="protein sequence ID" value="MDN3572245.1"/>
    <property type="molecule type" value="Genomic_DNA"/>
</dbReference>
<feature type="transmembrane region" description="Helical" evidence="1">
    <location>
        <begin position="296"/>
        <end position="320"/>
    </location>
</feature>
<feature type="transmembrane region" description="Helical" evidence="1">
    <location>
        <begin position="227"/>
        <end position="246"/>
    </location>
</feature>
<gene>
    <name evidence="2" type="ORF">QWZ18_16640</name>
</gene>
<keyword evidence="1" id="KW-1133">Transmembrane helix</keyword>
<comment type="caution">
    <text evidence="2">The sequence shown here is derived from an EMBL/GenBank/DDBJ whole genome shotgun (WGS) entry which is preliminary data.</text>
</comment>
<evidence type="ECO:0000313" key="3">
    <source>
        <dbReference type="Proteomes" id="UP001244297"/>
    </source>
</evidence>
<organism evidence="2 3">
    <name type="scientific">Methylobacterium longum</name>
    <dbReference type="NCBI Taxonomy" id="767694"/>
    <lineage>
        <taxon>Bacteria</taxon>
        <taxon>Pseudomonadati</taxon>
        <taxon>Pseudomonadota</taxon>
        <taxon>Alphaproteobacteria</taxon>
        <taxon>Hyphomicrobiales</taxon>
        <taxon>Methylobacteriaceae</taxon>
        <taxon>Methylobacterium</taxon>
    </lineage>
</organism>
<name>A0ABT8ARN3_9HYPH</name>
<keyword evidence="3" id="KW-1185">Reference proteome</keyword>